<dbReference type="InterPro" id="IPR011044">
    <property type="entry name" value="Quino_amine_DH_bsu"/>
</dbReference>
<protein>
    <submittedName>
        <fullName evidence="1">Uncharacterized protein</fullName>
    </submittedName>
</protein>
<dbReference type="InterPro" id="IPR015943">
    <property type="entry name" value="WD40/YVTN_repeat-like_dom_sf"/>
</dbReference>
<dbReference type="OrthoDB" id="3281045at2"/>
<dbReference type="eggNOG" id="COG1520">
    <property type="taxonomic scope" value="Bacteria"/>
</dbReference>
<accession>U5VRP9</accession>
<dbReference type="RefSeq" id="WP_023359023.1">
    <property type="nucleotide sequence ID" value="NC_022657.1"/>
</dbReference>
<keyword evidence="2" id="KW-1185">Reference proteome</keyword>
<dbReference type="STRING" id="1246995.AFR_06015"/>
<reference evidence="1 2" key="1">
    <citation type="journal article" date="2014" name="J. Biotechnol.">
        <title>Complete genome sequence of the actinobacterium Actinoplanes friuliensis HAG 010964, producer of the lipopeptide antibiotic friulimycin.</title>
        <authorList>
            <person name="Ruckert C."/>
            <person name="Szczepanowski R."/>
            <person name="Albersmeier A."/>
            <person name="Goesmann A."/>
            <person name="Fischer N."/>
            <person name="Steinkamper A."/>
            <person name="Puhler A."/>
            <person name="Biener R."/>
            <person name="Schwartz D."/>
            <person name="Kalinowski J."/>
        </authorList>
    </citation>
    <scope>NUCLEOTIDE SEQUENCE [LARGE SCALE GENOMIC DNA]</scope>
    <source>
        <strain evidence="1 2">DSM 7358</strain>
    </source>
</reference>
<evidence type="ECO:0000313" key="1">
    <source>
        <dbReference type="EMBL" id="AGZ39492.1"/>
    </source>
</evidence>
<evidence type="ECO:0000313" key="2">
    <source>
        <dbReference type="Proteomes" id="UP000017746"/>
    </source>
</evidence>
<dbReference type="Gene3D" id="2.130.10.10">
    <property type="entry name" value="YVTN repeat-like/Quinoprotein amine dehydrogenase"/>
    <property type="match status" value="1"/>
</dbReference>
<dbReference type="HOGENOM" id="CLU_873269_0_0_11"/>
<dbReference type="AlphaFoldDB" id="U5VRP9"/>
<dbReference type="SUPFAM" id="SSF50969">
    <property type="entry name" value="YVTN repeat-like/Quinoprotein amine dehydrogenase"/>
    <property type="match status" value="1"/>
</dbReference>
<sequence>MRPRLIAETTVPGLRWVEPIAGAGWVVTQPETPALTVLDTELRTLATVGLPAGDRDMQAAADDTLLAVGTGQELIALERDGQIRWRRSFGAGRPDPHFDDHGVLWVHLPPADELLAVEAATGREIDRVPLDSTHGGALFTRHAGGEWTGLHVAMGQDGSQSWLVRLDGGKIVLRELAGECVTGFLRAGELYFSTPHNDEQLSIREVATDAVVAEHAIEDVPGLPELGEDLILLEAATVVSDDFVLVAVNTDDFDTDLEDHLLLSTSTLGYRATMLYPYEMTHNSIYPADAPGRWLTVDYGENVLRLWQLEDEPEPGLF</sequence>
<name>U5VRP9_9ACTN</name>
<dbReference type="KEGG" id="afs:AFR_06015"/>
<dbReference type="PATRIC" id="fig|1246995.3.peg.1222"/>
<proteinExistence type="predicted"/>
<organism evidence="1 2">
    <name type="scientific">Actinoplanes friuliensis DSM 7358</name>
    <dbReference type="NCBI Taxonomy" id="1246995"/>
    <lineage>
        <taxon>Bacteria</taxon>
        <taxon>Bacillati</taxon>
        <taxon>Actinomycetota</taxon>
        <taxon>Actinomycetes</taxon>
        <taxon>Micromonosporales</taxon>
        <taxon>Micromonosporaceae</taxon>
        <taxon>Actinoplanes</taxon>
    </lineage>
</organism>
<gene>
    <name evidence="1" type="ORF">AFR_06015</name>
</gene>
<dbReference type="EMBL" id="CP006272">
    <property type="protein sequence ID" value="AGZ39492.1"/>
    <property type="molecule type" value="Genomic_DNA"/>
</dbReference>
<dbReference type="Proteomes" id="UP000017746">
    <property type="component" value="Chromosome"/>
</dbReference>